<dbReference type="AlphaFoldDB" id="A0ABD2RIP0"/>
<proteinExistence type="predicted"/>
<keyword evidence="2" id="KW-1185">Reference proteome</keyword>
<organism evidence="1 2">
    <name type="scientific">Solanum stoloniferum</name>
    <dbReference type="NCBI Taxonomy" id="62892"/>
    <lineage>
        <taxon>Eukaryota</taxon>
        <taxon>Viridiplantae</taxon>
        <taxon>Streptophyta</taxon>
        <taxon>Embryophyta</taxon>
        <taxon>Tracheophyta</taxon>
        <taxon>Spermatophyta</taxon>
        <taxon>Magnoliopsida</taxon>
        <taxon>eudicotyledons</taxon>
        <taxon>Gunneridae</taxon>
        <taxon>Pentapetalae</taxon>
        <taxon>asterids</taxon>
        <taxon>lamiids</taxon>
        <taxon>Solanales</taxon>
        <taxon>Solanaceae</taxon>
        <taxon>Solanoideae</taxon>
        <taxon>Solaneae</taxon>
        <taxon>Solanum</taxon>
    </lineage>
</organism>
<dbReference type="EMBL" id="JBJKTR010000019">
    <property type="protein sequence ID" value="KAL3331720.1"/>
    <property type="molecule type" value="Genomic_DNA"/>
</dbReference>
<evidence type="ECO:0000313" key="1">
    <source>
        <dbReference type="EMBL" id="KAL3331720.1"/>
    </source>
</evidence>
<comment type="caution">
    <text evidence="1">The sequence shown here is derived from an EMBL/GenBank/DDBJ whole genome shotgun (WGS) entry which is preliminary data.</text>
</comment>
<name>A0ABD2RIP0_9SOLN</name>
<reference evidence="1 2" key="1">
    <citation type="submission" date="2024-05" db="EMBL/GenBank/DDBJ databases">
        <title>De novo assembly of an allotetraploid wild potato.</title>
        <authorList>
            <person name="Hosaka A.J."/>
        </authorList>
    </citation>
    <scope>NUCLEOTIDE SEQUENCE [LARGE SCALE GENOMIC DNA]</scope>
    <source>
        <tissue evidence="1">Young leaves</tissue>
    </source>
</reference>
<evidence type="ECO:0000313" key="2">
    <source>
        <dbReference type="Proteomes" id="UP001627284"/>
    </source>
</evidence>
<gene>
    <name evidence="1" type="ORF">AABB24_032368</name>
</gene>
<protein>
    <submittedName>
        <fullName evidence="1">Uncharacterized protein</fullName>
    </submittedName>
</protein>
<feature type="non-terminal residue" evidence="1">
    <location>
        <position position="1"/>
    </location>
</feature>
<sequence>PNQASVKQSFKSNTKCSLKLFTKIGVQVIETNNKNCLVFILTNNRSDLLILEGTRLMHNHIYAHFPFDPECFPTEGWLCTVAITSRDGEMNLLHPFSPSFIM</sequence>
<dbReference type="Proteomes" id="UP001627284">
    <property type="component" value="Unassembled WGS sequence"/>
</dbReference>
<accession>A0ABD2RIP0</accession>